<dbReference type="GO" id="GO:0006351">
    <property type="term" value="P:DNA-templated transcription"/>
    <property type="evidence" value="ECO:0007669"/>
    <property type="project" value="TreeGrafter"/>
</dbReference>
<reference evidence="7" key="1">
    <citation type="submission" date="2018-05" db="EMBL/GenBank/DDBJ databases">
        <authorList>
            <person name="Li Y."/>
        </authorList>
    </citation>
    <scope>NUCLEOTIDE SEQUENCE [LARGE SCALE GENOMIC DNA]</scope>
    <source>
        <strain evidence="7">3d-2-2</strain>
    </source>
</reference>
<dbReference type="GO" id="GO:0003700">
    <property type="term" value="F:DNA-binding transcription factor activity"/>
    <property type="evidence" value="ECO:0007669"/>
    <property type="project" value="InterPro"/>
</dbReference>
<keyword evidence="7" id="KW-1185">Reference proteome</keyword>
<evidence type="ECO:0000313" key="7">
    <source>
        <dbReference type="Proteomes" id="UP000245212"/>
    </source>
</evidence>
<gene>
    <name evidence="6" type="ORF">DD235_04815</name>
</gene>
<evidence type="ECO:0000259" key="5">
    <source>
        <dbReference type="PROSITE" id="PS50931"/>
    </source>
</evidence>
<dbReference type="AlphaFoldDB" id="A0A2V1K2K4"/>
<dbReference type="RefSeq" id="WP_109060859.1">
    <property type="nucleotide sequence ID" value="NZ_QETA01000001.1"/>
</dbReference>
<dbReference type="SUPFAM" id="SSF53850">
    <property type="entry name" value="Periplasmic binding protein-like II"/>
    <property type="match status" value="1"/>
</dbReference>
<protein>
    <submittedName>
        <fullName evidence="6">LysR family transcriptional regulator</fullName>
    </submittedName>
</protein>
<dbReference type="InterPro" id="IPR000847">
    <property type="entry name" value="LysR_HTH_N"/>
</dbReference>
<dbReference type="Pfam" id="PF03466">
    <property type="entry name" value="LysR_substrate"/>
    <property type="match status" value="1"/>
</dbReference>
<name>A0A2V1K2K4_9BURK</name>
<keyword evidence="3" id="KW-0238">DNA-binding</keyword>
<evidence type="ECO:0000256" key="4">
    <source>
        <dbReference type="ARBA" id="ARBA00023163"/>
    </source>
</evidence>
<dbReference type="InterPro" id="IPR005119">
    <property type="entry name" value="LysR_subst-bd"/>
</dbReference>
<accession>A0A2V1K2K4</accession>
<dbReference type="PANTHER" id="PTHR30537:SF72">
    <property type="entry name" value="LYSR FAMILY TRANSCRIPTIONAL REGULATOR"/>
    <property type="match status" value="1"/>
</dbReference>
<comment type="similarity">
    <text evidence="1">Belongs to the LysR transcriptional regulatory family.</text>
</comment>
<dbReference type="Gene3D" id="1.10.10.10">
    <property type="entry name" value="Winged helix-like DNA-binding domain superfamily/Winged helix DNA-binding domain"/>
    <property type="match status" value="1"/>
</dbReference>
<dbReference type="Proteomes" id="UP000245212">
    <property type="component" value="Unassembled WGS sequence"/>
</dbReference>
<evidence type="ECO:0000256" key="3">
    <source>
        <dbReference type="ARBA" id="ARBA00023125"/>
    </source>
</evidence>
<dbReference type="SUPFAM" id="SSF46785">
    <property type="entry name" value="Winged helix' DNA-binding domain"/>
    <property type="match status" value="1"/>
</dbReference>
<dbReference type="Gene3D" id="3.40.190.290">
    <property type="match status" value="1"/>
</dbReference>
<dbReference type="PANTHER" id="PTHR30537">
    <property type="entry name" value="HTH-TYPE TRANSCRIPTIONAL REGULATOR"/>
    <property type="match status" value="1"/>
</dbReference>
<dbReference type="PROSITE" id="PS50931">
    <property type="entry name" value="HTH_LYSR"/>
    <property type="match status" value="1"/>
</dbReference>
<dbReference type="InterPro" id="IPR036388">
    <property type="entry name" value="WH-like_DNA-bd_sf"/>
</dbReference>
<dbReference type="InterPro" id="IPR058163">
    <property type="entry name" value="LysR-type_TF_proteobact-type"/>
</dbReference>
<dbReference type="EMBL" id="QETA01000001">
    <property type="protein sequence ID" value="PWF25456.1"/>
    <property type="molecule type" value="Genomic_DNA"/>
</dbReference>
<comment type="caution">
    <text evidence="6">The sequence shown here is derived from an EMBL/GenBank/DDBJ whole genome shotgun (WGS) entry which is preliminary data.</text>
</comment>
<feature type="domain" description="HTH lysR-type" evidence="5">
    <location>
        <begin position="1"/>
        <end position="59"/>
    </location>
</feature>
<proteinExistence type="inferred from homology"/>
<dbReference type="InterPro" id="IPR036390">
    <property type="entry name" value="WH_DNA-bd_sf"/>
</dbReference>
<dbReference type="Pfam" id="PF00126">
    <property type="entry name" value="HTH_1"/>
    <property type="match status" value="1"/>
</dbReference>
<evidence type="ECO:0000256" key="2">
    <source>
        <dbReference type="ARBA" id="ARBA00023015"/>
    </source>
</evidence>
<dbReference type="FunFam" id="1.10.10.10:FF:000001">
    <property type="entry name" value="LysR family transcriptional regulator"/>
    <property type="match status" value="1"/>
</dbReference>
<dbReference type="GO" id="GO:0043565">
    <property type="term" value="F:sequence-specific DNA binding"/>
    <property type="evidence" value="ECO:0007669"/>
    <property type="project" value="TreeGrafter"/>
</dbReference>
<evidence type="ECO:0000313" key="6">
    <source>
        <dbReference type="EMBL" id="PWF25456.1"/>
    </source>
</evidence>
<dbReference type="CDD" id="cd08472">
    <property type="entry name" value="PBP2_CrgA_like_3"/>
    <property type="match status" value="1"/>
</dbReference>
<organism evidence="6 7">
    <name type="scientific">Corticimicrobacter populi</name>
    <dbReference type="NCBI Taxonomy" id="2175229"/>
    <lineage>
        <taxon>Bacteria</taxon>
        <taxon>Pseudomonadati</taxon>
        <taxon>Pseudomonadota</taxon>
        <taxon>Betaproteobacteria</taxon>
        <taxon>Burkholderiales</taxon>
        <taxon>Alcaligenaceae</taxon>
        <taxon>Corticimicrobacter</taxon>
    </lineage>
</organism>
<sequence>MDRFQAMETYVRVIEAGSFRMAAETMHALPSTVTRTIKELEAHLGIRLLNRTTRALSVTDAGLRYYDSCKAILRDVQAAEGATALQTGILRGNIRISATPSLAKGFIIPALWRFAERHPGIDLDFDLSDATLDVIQRGIDCAIRTGVLPPSRLIARQIGSFQWYVCGSPGYFERHGTPCDLDALRLHRAVGYVNSQTGRSMAWSFLEGGDTKRIDMIEHVRVNDTDAYVCACTAGLGLIRVASYMVHGLLAEGRLVRVLGDIDTPREPISIVYPQSRHLSPAIRAFIDWCIDRIGKEAQHW</sequence>
<keyword evidence="2" id="KW-0805">Transcription regulation</keyword>
<keyword evidence="4" id="KW-0804">Transcription</keyword>
<evidence type="ECO:0000256" key="1">
    <source>
        <dbReference type="ARBA" id="ARBA00009437"/>
    </source>
</evidence>